<dbReference type="InterPro" id="IPR050640">
    <property type="entry name" value="Bact_2-comp_sensor_kinase"/>
</dbReference>
<keyword evidence="1" id="KW-0812">Transmembrane</keyword>
<feature type="transmembrane region" description="Helical" evidence="1">
    <location>
        <begin position="12"/>
        <end position="32"/>
    </location>
</feature>
<dbReference type="PANTHER" id="PTHR34220">
    <property type="entry name" value="SENSOR HISTIDINE KINASE YPDA"/>
    <property type="match status" value="1"/>
</dbReference>
<feature type="transmembrane region" description="Helical" evidence="1">
    <location>
        <begin position="38"/>
        <end position="58"/>
    </location>
</feature>
<dbReference type="AlphaFoldDB" id="A0A5C1HYC5"/>
<dbReference type="SUPFAM" id="SSF55874">
    <property type="entry name" value="ATPase domain of HSP90 chaperone/DNA topoisomerase II/histidine kinase"/>
    <property type="match status" value="1"/>
</dbReference>
<name>A0A5C1HYC5_9SPHI</name>
<dbReference type="OrthoDB" id="9792992at2"/>
<reference evidence="3" key="1">
    <citation type="submission" date="2019-08" db="EMBL/GenBank/DDBJ databases">
        <title>Comparative genome analysis confer to the adaptation heavy metal polluted environment.</title>
        <authorList>
            <person name="Li Y."/>
        </authorList>
    </citation>
    <scope>NUCLEOTIDE SEQUENCE [LARGE SCALE GENOMIC DNA]</scope>
    <source>
        <strain evidence="3">P1</strain>
    </source>
</reference>
<dbReference type="GO" id="GO:0016020">
    <property type="term" value="C:membrane"/>
    <property type="evidence" value="ECO:0007669"/>
    <property type="project" value="InterPro"/>
</dbReference>
<dbReference type="PANTHER" id="PTHR34220:SF7">
    <property type="entry name" value="SENSOR HISTIDINE KINASE YPDA"/>
    <property type="match status" value="1"/>
</dbReference>
<dbReference type="GO" id="GO:0000155">
    <property type="term" value="F:phosphorelay sensor kinase activity"/>
    <property type="evidence" value="ECO:0007669"/>
    <property type="project" value="InterPro"/>
</dbReference>
<dbReference type="InterPro" id="IPR010559">
    <property type="entry name" value="Sig_transdc_His_kin_internal"/>
</dbReference>
<dbReference type="Proteomes" id="UP000251402">
    <property type="component" value="Chromosome"/>
</dbReference>
<accession>A0A5C1HYC5</accession>
<dbReference type="KEGG" id="mrub:DEO27_011845"/>
<dbReference type="InterPro" id="IPR036890">
    <property type="entry name" value="HATPase_C_sf"/>
</dbReference>
<protein>
    <submittedName>
        <fullName evidence="3">Histidine kinase</fullName>
    </submittedName>
</protein>
<sequence length="349" mass="39981">MFVKLRKAVFPVHLFAATALIIWILFPLTWPVNMPSSYWIKQVAENLGYAVVYIINTAVLSPKLLTKRRLGFYIISVIALIILMVKYNGWMQDSLHIDAAMAKMFHPYVPDHHMRSAWTILMCLIVLGFSNVTTVAKKLQSHELAIQVSEKERISAELSFLKAQINPHFFFNTLHTIYALTDTDPASAKESLYTLSHMMRYVIYETKQDVTTLKKEVKFIEDYISLMRTRIDSSVEVSFTVPDKLRDINVAPMLFLPFIENAFKHGISARQASYIFVNISEAGGTLKFMVRNSIYKNTNKELDEEYGIGIANTKRRLDLLYPGKYNLVVNDDANTNEYLTILTLNTNAN</sequence>
<evidence type="ECO:0000313" key="4">
    <source>
        <dbReference type="Proteomes" id="UP000251402"/>
    </source>
</evidence>
<dbReference type="Pfam" id="PF06580">
    <property type="entry name" value="His_kinase"/>
    <property type="match status" value="1"/>
</dbReference>
<dbReference type="EMBL" id="CP043450">
    <property type="protein sequence ID" value="QEM10685.1"/>
    <property type="molecule type" value="Genomic_DNA"/>
</dbReference>
<keyword evidence="1" id="KW-1133">Transmembrane helix</keyword>
<proteinExistence type="predicted"/>
<keyword evidence="3" id="KW-0808">Transferase</keyword>
<keyword evidence="4" id="KW-1185">Reference proteome</keyword>
<evidence type="ECO:0000259" key="2">
    <source>
        <dbReference type="Pfam" id="PF06580"/>
    </source>
</evidence>
<evidence type="ECO:0000313" key="3">
    <source>
        <dbReference type="EMBL" id="QEM10685.1"/>
    </source>
</evidence>
<keyword evidence="3" id="KW-0418">Kinase</keyword>
<gene>
    <name evidence="3" type="ORF">DEO27_011845</name>
</gene>
<feature type="transmembrane region" description="Helical" evidence="1">
    <location>
        <begin position="70"/>
        <end position="87"/>
    </location>
</feature>
<feature type="domain" description="Signal transduction histidine kinase internal region" evidence="2">
    <location>
        <begin position="156"/>
        <end position="233"/>
    </location>
</feature>
<keyword evidence="1" id="KW-0472">Membrane</keyword>
<evidence type="ECO:0000256" key="1">
    <source>
        <dbReference type="SAM" id="Phobius"/>
    </source>
</evidence>
<organism evidence="3 4">
    <name type="scientific">Mucilaginibacter rubeus</name>
    <dbReference type="NCBI Taxonomy" id="2027860"/>
    <lineage>
        <taxon>Bacteria</taxon>
        <taxon>Pseudomonadati</taxon>
        <taxon>Bacteroidota</taxon>
        <taxon>Sphingobacteriia</taxon>
        <taxon>Sphingobacteriales</taxon>
        <taxon>Sphingobacteriaceae</taxon>
        <taxon>Mucilaginibacter</taxon>
    </lineage>
</organism>
<feature type="transmembrane region" description="Helical" evidence="1">
    <location>
        <begin position="117"/>
        <end position="136"/>
    </location>
</feature>
<dbReference type="RefSeq" id="WP_112565982.1">
    <property type="nucleotide sequence ID" value="NZ_CP043450.1"/>
</dbReference>